<evidence type="ECO:0000313" key="1">
    <source>
        <dbReference type="EMBL" id="KAA6129635.1"/>
    </source>
</evidence>
<keyword evidence="2" id="KW-1185">Reference proteome</keyword>
<reference evidence="1 2" key="1">
    <citation type="submission" date="2019-09" db="EMBL/GenBank/DDBJ databases">
        <title>Isolation of a novel species in the genus Cupriavidus from patients with sepsis using whole genome sequencing.</title>
        <authorList>
            <person name="Kweon O.J."/>
            <person name="Lee M.-K."/>
        </authorList>
    </citation>
    <scope>NUCLEOTIDE SEQUENCE [LARGE SCALE GENOMIC DNA]</scope>
    <source>
        <strain evidence="1 2">MKL-01</strain>
    </source>
</reference>
<name>A0A5M8B4W3_9BURK</name>
<proteinExistence type="predicted"/>
<dbReference type="Proteomes" id="UP000324324">
    <property type="component" value="Unassembled WGS sequence"/>
</dbReference>
<protein>
    <submittedName>
        <fullName evidence="1">Uncharacterized protein</fullName>
    </submittedName>
</protein>
<comment type="caution">
    <text evidence="1">The sequence shown here is derived from an EMBL/GenBank/DDBJ whole genome shotgun (WGS) entry which is preliminary data.</text>
</comment>
<accession>A0A5M8B4W3</accession>
<dbReference type="RefSeq" id="WP_149319957.1">
    <property type="nucleotide sequence ID" value="NZ_CP080294.1"/>
</dbReference>
<sequence length="63" mass="7039">MTYRDTTARASYLDTPVGQQLLRHYASRDAVRHATPLIPLRAADVLRFVQCLFGRAGCGHRPA</sequence>
<gene>
    <name evidence="1" type="ORF">F1599_05030</name>
</gene>
<organism evidence="1 2">
    <name type="scientific">Cupriavidus cauae</name>
    <dbReference type="NCBI Taxonomy" id="2608999"/>
    <lineage>
        <taxon>Bacteria</taxon>
        <taxon>Pseudomonadati</taxon>
        <taxon>Pseudomonadota</taxon>
        <taxon>Betaproteobacteria</taxon>
        <taxon>Burkholderiales</taxon>
        <taxon>Burkholderiaceae</taxon>
        <taxon>Cupriavidus</taxon>
    </lineage>
</organism>
<evidence type="ECO:0000313" key="2">
    <source>
        <dbReference type="Proteomes" id="UP000324324"/>
    </source>
</evidence>
<dbReference type="EMBL" id="VWRN01000017">
    <property type="protein sequence ID" value="KAA6129635.1"/>
    <property type="molecule type" value="Genomic_DNA"/>
</dbReference>
<dbReference type="AlphaFoldDB" id="A0A5M8B4W3"/>